<gene>
    <name evidence="2" type="ORF">LVIROSA_LOCUS36947</name>
</gene>
<dbReference type="InterPro" id="IPR021538">
    <property type="entry name" value="Syntaxin-5_N"/>
</dbReference>
<comment type="caution">
    <text evidence="2">The sequence shown here is derived from an EMBL/GenBank/DDBJ whole genome shotgun (WGS) entry which is preliminary data.</text>
</comment>
<dbReference type="EMBL" id="CAKMRJ010005745">
    <property type="protein sequence ID" value="CAH1451594.1"/>
    <property type="molecule type" value="Genomic_DNA"/>
</dbReference>
<reference evidence="2 3" key="1">
    <citation type="submission" date="2022-01" db="EMBL/GenBank/DDBJ databases">
        <authorList>
            <person name="Xiong W."/>
            <person name="Schranz E."/>
        </authorList>
    </citation>
    <scope>NUCLEOTIDE SEQUENCE [LARGE SCALE GENOMIC DNA]</scope>
</reference>
<sequence>MNVKSSQGYSYRDRTHEFSSITERLRKSLPSLNASVSVINGGVGVSTKAEGSRSKVAIQTEFNKRASKIGYGIHQTSQKLAKLAKLAKKDLCLR</sequence>
<evidence type="ECO:0000259" key="1">
    <source>
        <dbReference type="Pfam" id="PF11416"/>
    </source>
</evidence>
<feature type="domain" description="Syntaxin-5 N-terminal Sly1p-binding" evidence="1">
    <location>
        <begin position="10"/>
        <end position="27"/>
    </location>
</feature>
<dbReference type="AlphaFoldDB" id="A0AAU9PNJ9"/>
<evidence type="ECO:0000313" key="3">
    <source>
        <dbReference type="Proteomes" id="UP001157418"/>
    </source>
</evidence>
<proteinExistence type="predicted"/>
<protein>
    <recommendedName>
        <fullName evidence="1">Syntaxin-5 N-terminal Sly1p-binding domain-containing protein</fullName>
    </recommendedName>
</protein>
<name>A0AAU9PNJ9_9ASTR</name>
<dbReference type="Pfam" id="PF11416">
    <property type="entry name" value="Syntaxin-5_N"/>
    <property type="match status" value="1"/>
</dbReference>
<evidence type="ECO:0000313" key="2">
    <source>
        <dbReference type="EMBL" id="CAH1451594.1"/>
    </source>
</evidence>
<organism evidence="2 3">
    <name type="scientific">Lactuca virosa</name>
    <dbReference type="NCBI Taxonomy" id="75947"/>
    <lineage>
        <taxon>Eukaryota</taxon>
        <taxon>Viridiplantae</taxon>
        <taxon>Streptophyta</taxon>
        <taxon>Embryophyta</taxon>
        <taxon>Tracheophyta</taxon>
        <taxon>Spermatophyta</taxon>
        <taxon>Magnoliopsida</taxon>
        <taxon>eudicotyledons</taxon>
        <taxon>Gunneridae</taxon>
        <taxon>Pentapetalae</taxon>
        <taxon>asterids</taxon>
        <taxon>campanulids</taxon>
        <taxon>Asterales</taxon>
        <taxon>Asteraceae</taxon>
        <taxon>Cichorioideae</taxon>
        <taxon>Cichorieae</taxon>
        <taxon>Lactucinae</taxon>
        <taxon>Lactuca</taxon>
    </lineage>
</organism>
<accession>A0AAU9PNJ9</accession>
<keyword evidence="3" id="KW-1185">Reference proteome</keyword>
<dbReference type="Proteomes" id="UP001157418">
    <property type="component" value="Unassembled WGS sequence"/>
</dbReference>